<dbReference type="InterPro" id="IPR017453">
    <property type="entry name" value="GCV_H_sub"/>
</dbReference>
<comment type="cofactor">
    <cofactor evidence="3">
        <name>(R)-lipoate</name>
        <dbReference type="ChEBI" id="CHEBI:83088"/>
    </cofactor>
    <text evidence="3">Binds 1 lipoyl cofactor covalently.</text>
</comment>
<evidence type="ECO:0000256" key="1">
    <source>
        <dbReference type="ARBA" id="ARBA00009249"/>
    </source>
</evidence>
<feature type="domain" description="Lipoyl-binding" evidence="4">
    <location>
        <begin position="22"/>
        <end position="104"/>
    </location>
</feature>
<dbReference type="GO" id="GO:0019464">
    <property type="term" value="P:glycine decarboxylation via glycine cleavage system"/>
    <property type="evidence" value="ECO:0007669"/>
    <property type="project" value="UniProtKB-UniRule"/>
</dbReference>
<dbReference type="Gene3D" id="2.40.50.100">
    <property type="match status" value="1"/>
</dbReference>
<keyword evidence="6" id="KW-1185">Reference proteome</keyword>
<comment type="function">
    <text evidence="3">The glycine cleavage system catalyzes the degradation of glycine. The H protein shuttles the methylamine group of glycine from the P protein to the T protein.</text>
</comment>
<comment type="caution">
    <text evidence="3">Lacks conserved residue(s) required for the propagation of feature annotation.</text>
</comment>
<dbReference type="EMBL" id="AP013035">
    <property type="protein sequence ID" value="BAT71245.1"/>
    <property type="molecule type" value="Genomic_DNA"/>
</dbReference>
<evidence type="ECO:0000259" key="4">
    <source>
        <dbReference type="PROSITE" id="PS50968"/>
    </source>
</evidence>
<dbReference type="OrthoDB" id="9796712at2"/>
<dbReference type="SUPFAM" id="SSF51230">
    <property type="entry name" value="Single hybrid motif"/>
    <property type="match status" value="1"/>
</dbReference>
<evidence type="ECO:0000256" key="3">
    <source>
        <dbReference type="HAMAP-Rule" id="MF_00272"/>
    </source>
</evidence>
<dbReference type="InterPro" id="IPR011053">
    <property type="entry name" value="Single_hybrid_motif"/>
</dbReference>
<protein>
    <recommendedName>
        <fullName evidence="3">Glycine cleavage system H protein</fullName>
    </recommendedName>
</protein>
<reference evidence="6" key="1">
    <citation type="journal article" date="2018" name="Science">
        <title>A primordial and reversible TCA cycle in a facultatively chemolithoautotrophic thermophile.</title>
        <authorList>
            <person name="Nunoura T."/>
            <person name="Chikaraishi Y."/>
            <person name="Izaki R."/>
            <person name="Suwa T."/>
            <person name="Sato T."/>
            <person name="Harada T."/>
            <person name="Mori K."/>
            <person name="Kato Y."/>
            <person name="Miyazaki M."/>
            <person name="Shimamura S."/>
            <person name="Yanagawa K."/>
            <person name="Shuto A."/>
            <person name="Ohkouchi N."/>
            <person name="Fujita N."/>
            <person name="Takaki Y."/>
            <person name="Atomi H."/>
            <person name="Takai K."/>
        </authorList>
    </citation>
    <scope>NUCLEOTIDE SEQUENCE [LARGE SCALE GENOMIC DNA]</scope>
    <source>
        <strain evidence="6">DSM 17441 / JCM 13301 / NBRC 103674 / ABI70S6</strain>
    </source>
</reference>
<organism evidence="5 6">
    <name type="scientific">Thermosulfidibacter takaii (strain DSM 17441 / JCM 13301 / NBRC 103674 / ABI70S6)</name>
    <dbReference type="NCBI Taxonomy" id="1298851"/>
    <lineage>
        <taxon>Bacteria</taxon>
        <taxon>Pseudomonadati</taxon>
        <taxon>Thermosulfidibacterota</taxon>
        <taxon>Thermosulfidibacteria</taxon>
        <taxon>Thermosulfidibacterales</taxon>
        <taxon>Thermosulfidibacteraceae</taxon>
    </lineage>
</organism>
<comment type="subunit">
    <text evidence="3">The glycine cleavage system is composed of four proteins: P, T, L and H.</text>
</comment>
<dbReference type="InterPro" id="IPR033753">
    <property type="entry name" value="GCV_H/Fam206"/>
</dbReference>
<dbReference type="Proteomes" id="UP000063234">
    <property type="component" value="Chromosome"/>
</dbReference>
<evidence type="ECO:0000313" key="5">
    <source>
        <dbReference type="EMBL" id="BAT71245.1"/>
    </source>
</evidence>
<evidence type="ECO:0000256" key="2">
    <source>
        <dbReference type="ARBA" id="ARBA00022823"/>
    </source>
</evidence>
<dbReference type="RefSeq" id="WP_068549165.1">
    <property type="nucleotide sequence ID" value="NZ_AP013035.1"/>
</dbReference>
<dbReference type="PANTHER" id="PTHR11715:SF3">
    <property type="entry name" value="GLYCINE CLEAVAGE SYSTEM H PROTEIN-RELATED"/>
    <property type="match status" value="1"/>
</dbReference>
<dbReference type="PROSITE" id="PS50968">
    <property type="entry name" value="BIOTINYL_LIPOYL"/>
    <property type="match status" value="1"/>
</dbReference>
<dbReference type="CDD" id="cd06848">
    <property type="entry name" value="GCS_H"/>
    <property type="match status" value="1"/>
</dbReference>
<dbReference type="NCBIfam" id="NF002270">
    <property type="entry name" value="PRK01202.1"/>
    <property type="match status" value="1"/>
</dbReference>
<keyword evidence="2 3" id="KW-0450">Lipoyl</keyword>
<accession>A0A0S3QSG0</accession>
<proteinExistence type="inferred from homology"/>
<gene>
    <name evidence="3 5" type="primary">gcvH</name>
    <name evidence="5" type="ORF">TST_0437</name>
</gene>
<dbReference type="Pfam" id="PF01597">
    <property type="entry name" value="GCV_H"/>
    <property type="match status" value="1"/>
</dbReference>
<dbReference type="InterPro" id="IPR000089">
    <property type="entry name" value="Biotin_lipoyl"/>
</dbReference>
<dbReference type="STRING" id="1298851.TST_0437"/>
<sequence>MDREEILFTKEHSWARIEDEDTVSIGLSEFAVEELGEVTFVELPSIGEEVSQMEVIASVESLRDTMEVYSPVSGEIVEVNEMLIDNPSLLSEDPYGDGWIAIIRMHDPDELQRLMPGEEYEDYLEALKAEIEEHDEEI</sequence>
<name>A0A0S3QSG0_THET7</name>
<dbReference type="GO" id="GO:0009249">
    <property type="term" value="P:protein lipoylation"/>
    <property type="evidence" value="ECO:0007669"/>
    <property type="project" value="TreeGrafter"/>
</dbReference>
<dbReference type="PANTHER" id="PTHR11715">
    <property type="entry name" value="GLYCINE CLEAVAGE SYSTEM H PROTEIN"/>
    <property type="match status" value="1"/>
</dbReference>
<evidence type="ECO:0000313" key="6">
    <source>
        <dbReference type="Proteomes" id="UP000063234"/>
    </source>
</evidence>
<dbReference type="InterPro" id="IPR002930">
    <property type="entry name" value="GCV_H"/>
</dbReference>
<dbReference type="NCBIfam" id="TIGR00527">
    <property type="entry name" value="gcvH"/>
    <property type="match status" value="1"/>
</dbReference>
<dbReference type="KEGG" id="ttk:TST_0437"/>
<dbReference type="GO" id="GO:0005737">
    <property type="term" value="C:cytoplasm"/>
    <property type="evidence" value="ECO:0007669"/>
    <property type="project" value="TreeGrafter"/>
</dbReference>
<dbReference type="GO" id="GO:0005960">
    <property type="term" value="C:glycine cleavage complex"/>
    <property type="evidence" value="ECO:0007669"/>
    <property type="project" value="InterPro"/>
</dbReference>
<comment type="similarity">
    <text evidence="1 3">Belongs to the GcvH family.</text>
</comment>
<dbReference type="HAMAP" id="MF_00272">
    <property type="entry name" value="GcvH"/>
    <property type="match status" value="1"/>
</dbReference>
<dbReference type="AlphaFoldDB" id="A0A0S3QSG0"/>
<dbReference type="PATRIC" id="fig|1298851.3.peg.448"/>